<dbReference type="InterPro" id="IPR000719">
    <property type="entry name" value="Prot_kinase_dom"/>
</dbReference>
<evidence type="ECO:0000313" key="7">
    <source>
        <dbReference type="EMBL" id="CAD8138121.1"/>
    </source>
</evidence>
<dbReference type="GO" id="GO:0010506">
    <property type="term" value="P:regulation of autophagy"/>
    <property type="evidence" value="ECO:0007669"/>
    <property type="project" value="InterPro"/>
</dbReference>
<dbReference type="OMA" id="NCKDHAN"/>
<proteinExistence type="predicted"/>
<dbReference type="GO" id="GO:0016020">
    <property type="term" value="C:membrane"/>
    <property type="evidence" value="ECO:0007669"/>
    <property type="project" value="TreeGrafter"/>
</dbReference>
<name>A0A8S1SA64_PAROT</name>
<dbReference type="SMART" id="SM00220">
    <property type="entry name" value="S_TKc"/>
    <property type="match status" value="1"/>
</dbReference>
<dbReference type="GO" id="GO:0000407">
    <property type="term" value="C:phagophore assembly site"/>
    <property type="evidence" value="ECO:0007669"/>
    <property type="project" value="TreeGrafter"/>
</dbReference>
<feature type="domain" description="Protein kinase" evidence="6">
    <location>
        <begin position="17"/>
        <end position="283"/>
    </location>
</feature>
<comment type="caution">
    <text evidence="7">The sequence shown here is derived from an EMBL/GenBank/DDBJ whole genome shotgun (WGS) entry which is preliminary data.</text>
</comment>
<dbReference type="PANTHER" id="PTHR24348:SF22">
    <property type="entry name" value="NON-SPECIFIC SERINE_THREONINE PROTEIN KINASE"/>
    <property type="match status" value="1"/>
</dbReference>
<evidence type="ECO:0000313" key="8">
    <source>
        <dbReference type="Proteomes" id="UP000683925"/>
    </source>
</evidence>
<dbReference type="AlphaFoldDB" id="A0A8S1SA64"/>
<keyword evidence="2 5" id="KW-0547">Nucleotide-binding</keyword>
<evidence type="ECO:0000256" key="4">
    <source>
        <dbReference type="ARBA" id="ARBA00022840"/>
    </source>
</evidence>
<organism evidence="7 8">
    <name type="scientific">Paramecium octaurelia</name>
    <dbReference type="NCBI Taxonomy" id="43137"/>
    <lineage>
        <taxon>Eukaryota</taxon>
        <taxon>Sar</taxon>
        <taxon>Alveolata</taxon>
        <taxon>Ciliophora</taxon>
        <taxon>Intramacronucleata</taxon>
        <taxon>Oligohymenophorea</taxon>
        <taxon>Peniculida</taxon>
        <taxon>Parameciidae</taxon>
        <taxon>Paramecium</taxon>
    </lineage>
</organism>
<keyword evidence="8" id="KW-1185">Reference proteome</keyword>
<reference evidence="7" key="1">
    <citation type="submission" date="2021-01" db="EMBL/GenBank/DDBJ databases">
        <authorList>
            <consortium name="Genoscope - CEA"/>
            <person name="William W."/>
        </authorList>
    </citation>
    <scope>NUCLEOTIDE SEQUENCE</scope>
</reference>
<dbReference type="EMBL" id="CAJJDP010000008">
    <property type="protein sequence ID" value="CAD8138121.1"/>
    <property type="molecule type" value="Genomic_DNA"/>
</dbReference>
<dbReference type="Pfam" id="PF00069">
    <property type="entry name" value="Pkinase"/>
    <property type="match status" value="1"/>
</dbReference>
<dbReference type="PROSITE" id="PS50011">
    <property type="entry name" value="PROTEIN_KINASE_DOM"/>
    <property type="match status" value="1"/>
</dbReference>
<dbReference type="GO" id="GO:0004674">
    <property type="term" value="F:protein serine/threonine kinase activity"/>
    <property type="evidence" value="ECO:0007669"/>
    <property type="project" value="InterPro"/>
</dbReference>
<dbReference type="InterPro" id="IPR017441">
    <property type="entry name" value="Protein_kinase_ATP_BS"/>
</dbReference>
<evidence type="ECO:0000256" key="5">
    <source>
        <dbReference type="PROSITE-ProRule" id="PRU10141"/>
    </source>
</evidence>
<dbReference type="OrthoDB" id="541276at2759"/>
<protein>
    <recommendedName>
        <fullName evidence="6">Protein kinase domain-containing protein</fullName>
    </recommendedName>
</protein>
<dbReference type="PANTHER" id="PTHR24348">
    <property type="entry name" value="SERINE/THREONINE-PROTEIN KINASE UNC-51-RELATED"/>
    <property type="match status" value="1"/>
</dbReference>
<dbReference type="GO" id="GO:0000045">
    <property type="term" value="P:autophagosome assembly"/>
    <property type="evidence" value="ECO:0007669"/>
    <property type="project" value="TreeGrafter"/>
</dbReference>
<dbReference type="FunFam" id="1.10.510.10:FF:000771">
    <property type="entry name" value="Uncharacterized protein"/>
    <property type="match status" value="1"/>
</dbReference>
<dbReference type="PROSITE" id="PS00107">
    <property type="entry name" value="PROTEIN_KINASE_ATP"/>
    <property type="match status" value="1"/>
</dbReference>
<keyword evidence="4 5" id="KW-0067">ATP-binding</keyword>
<dbReference type="GO" id="GO:0005776">
    <property type="term" value="C:autophagosome"/>
    <property type="evidence" value="ECO:0007669"/>
    <property type="project" value="TreeGrafter"/>
</dbReference>
<dbReference type="GO" id="GO:0005829">
    <property type="term" value="C:cytosol"/>
    <property type="evidence" value="ECO:0007669"/>
    <property type="project" value="TreeGrafter"/>
</dbReference>
<accession>A0A8S1SA64</accession>
<evidence type="ECO:0000259" key="6">
    <source>
        <dbReference type="PROSITE" id="PS50011"/>
    </source>
</evidence>
<keyword evidence="3" id="KW-0418">Kinase</keyword>
<dbReference type="Proteomes" id="UP000683925">
    <property type="component" value="Unassembled WGS sequence"/>
</dbReference>
<gene>
    <name evidence="7" type="ORF">POCTA_138.1.T0090195</name>
</gene>
<dbReference type="InterPro" id="IPR045269">
    <property type="entry name" value="Atg1-like"/>
</dbReference>
<keyword evidence="1" id="KW-0808">Transferase</keyword>
<evidence type="ECO:0000256" key="1">
    <source>
        <dbReference type="ARBA" id="ARBA00022679"/>
    </source>
</evidence>
<evidence type="ECO:0000256" key="2">
    <source>
        <dbReference type="ARBA" id="ARBA00022741"/>
    </source>
</evidence>
<evidence type="ECO:0000256" key="3">
    <source>
        <dbReference type="ARBA" id="ARBA00022777"/>
    </source>
</evidence>
<feature type="binding site" evidence="5">
    <location>
        <position position="46"/>
    </location>
    <ligand>
        <name>ATP</name>
        <dbReference type="ChEBI" id="CHEBI:30616"/>
    </ligand>
</feature>
<sequence length="752" mass="86932">MDKQSQKVRKSISNYTYDLNDLIGQGYSSKVYKGLNTYTNQVVAIKVISIQQLITPISKSLLKNEINVLKLINHPNLMKVFETFETQNNTYLICEYCNEGDLADILETSSFTETDALKVLQQILQGVKALHDQKIIHRDIKPANILKSDGMFKLADFGFAVIENQYESIIKKFNVGTPMYMAPETIQYNEYSEKSDIWALGIVLYQMIYKQMPQSQKLENDIEKKHAALINKILTDNQTSQKTKELILKMLSIDPEKRISVNDIISLLNPPPKKLSTISHQNISCKPIKSIPASLDLHSSRTLFDDNLLSKQIIKSQPDEVVENNQIFSKTQNCKDHANPRIIKVNQFSSFKDLKINKTPIKTIQAQTQQNPCIAQQPQQTSKPTYNLNLQPIGKSFKESPLKPREQQQTRRLKTQISNEFIDPTEKELNFLSDKASIVKVPQTNINPNQTPLKTVQNKKTTHKNANTLDESECIQSSHQNSTNDTIKQNQLSNCLQIFQERQNLQENHSNNQNQLNSHLKKIKSPIRIIQSQKTIVTPPFKSSGISEQKKQQDFKPNYFIQTKGNSPIFQQESLSQLIQNLSIEKIITDFSSKRNEEKEGQPPAKIRPTFKFLNYLNQIIKNFDNINTEDKQKCYFLLRKLLGIKATYVQQCYPQYKQEQVQVYIDNFLSYYAKVETTFYTSPDKSFEQFFNKDLTQFSIGFSQLLLYYLQKISSSKWNQDIQIISEIISENVRQSNDPVLFARRWENDQQ</sequence>
<dbReference type="GO" id="GO:0005524">
    <property type="term" value="F:ATP binding"/>
    <property type="evidence" value="ECO:0007669"/>
    <property type="project" value="UniProtKB-UniRule"/>
</dbReference>